<comment type="similarity">
    <text evidence="3">Belongs to the metallo-dependent hydrolases superfamily. Uronate isomerase family.</text>
</comment>
<name>A0A381REG8_9ZZZZ</name>
<evidence type="ECO:0000256" key="4">
    <source>
        <dbReference type="ARBA" id="ARBA00012546"/>
    </source>
</evidence>
<dbReference type="InterPro" id="IPR032466">
    <property type="entry name" value="Metal_Hydrolase"/>
</dbReference>
<dbReference type="Gene3D" id="3.20.20.140">
    <property type="entry name" value="Metal-dependent hydrolases"/>
    <property type="match status" value="1"/>
</dbReference>
<dbReference type="NCBIfam" id="NF002794">
    <property type="entry name" value="PRK02925.1"/>
    <property type="match status" value="1"/>
</dbReference>
<dbReference type="Pfam" id="PF02614">
    <property type="entry name" value="UxaC"/>
    <property type="match status" value="1"/>
</dbReference>
<organism evidence="7">
    <name type="scientific">marine metagenome</name>
    <dbReference type="NCBI Taxonomy" id="408172"/>
    <lineage>
        <taxon>unclassified sequences</taxon>
        <taxon>metagenomes</taxon>
        <taxon>ecological metagenomes</taxon>
    </lineage>
</organism>
<dbReference type="GO" id="GO:0019698">
    <property type="term" value="P:D-galacturonate catabolic process"/>
    <property type="evidence" value="ECO:0007669"/>
    <property type="project" value="TreeGrafter"/>
</dbReference>
<dbReference type="PANTHER" id="PTHR30068">
    <property type="entry name" value="URONATE ISOMERASE"/>
    <property type="match status" value="1"/>
</dbReference>
<dbReference type="AlphaFoldDB" id="A0A381REG8"/>
<dbReference type="GO" id="GO:0008880">
    <property type="term" value="F:glucuronate isomerase activity"/>
    <property type="evidence" value="ECO:0007669"/>
    <property type="project" value="UniProtKB-EC"/>
</dbReference>
<dbReference type="UniPathway" id="UPA00246"/>
<comment type="catalytic activity">
    <reaction evidence="1">
        <text>D-glucuronate = D-fructuronate</text>
        <dbReference type="Rhea" id="RHEA:13049"/>
        <dbReference type="ChEBI" id="CHEBI:58720"/>
        <dbReference type="ChEBI" id="CHEBI:59863"/>
        <dbReference type="EC" id="5.3.1.12"/>
    </reaction>
</comment>
<evidence type="ECO:0000256" key="6">
    <source>
        <dbReference type="ARBA" id="ARBA00023235"/>
    </source>
</evidence>
<gene>
    <name evidence="7" type="ORF">METZ01_LOCUS43026</name>
</gene>
<dbReference type="EMBL" id="UINC01001873">
    <property type="protein sequence ID" value="SUZ90172.1"/>
    <property type="molecule type" value="Genomic_DNA"/>
</dbReference>
<dbReference type="HAMAP" id="MF_00675">
    <property type="entry name" value="UxaC"/>
    <property type="match status" value="1"/>
</dbReference>
<evidence type="ECO:0000256" key="2">
    <source>
        <dbReference type="ARBA" id="ARBA00004892"/>
    </source>
</evidence>
<comment type="pathway">
    <text evidence="2">Carbohydrate metabolism; pentose and glucuronate interconversion.</text>
</comment>
<reference evidence="7" key="1">
    <citation type="submission" date="2018-05" db="EMBL/GenBank/DDBJ databases">
        <authorList>
            <person name="Lanie J.A."/>
            <person name="Ng W.-L."/>
            <person name="Kazmierczak K.M."/>
            <person name="Andrzejewski T.M."/>
            <person name="Davidsen T.M."/>
            <person name="Wayne K.J."/>
            <person name="Tettelin H."/>
            <person name="Glass J.I."/>
            <person name="Rusch D."/>
            <person name="Podicherti R."/>
            <person name="Tsui H.-C.T."/>
            <person name="Winkler M.E."/>
        </authorList>
    </citation>
    <scope>NUCLEOTIDE SEQUENCE</scope>
</reference>
<dbReference type="EC" id="5.3.1.12" evidence="4"/>
<dbReference type="GO" id="GO:0042840">
    <property type="term" value="P:D-glucuronate catabolic process"/>
    <property type="evidence" value="ECO:0007669"/>
    <property type="project" value="TreeGrafter"/>
</dbReference>
<evidence type="ECO:0000256" key="1">
    <source>
        <dbReference type="ARBA" id="ARBA00001165"/>
    </source>
</evidence>
<dbReference type="InterPro" id="IPR003766">
    <property type="entry name" value="Uronate_isomerase"/>
</dbReference>
<keyword evidence="6" id="KW-0413">Isomerase</keyword>
<evidence type="ECO:0000313" key="7">
    <source>
        <dbReference type="EMBL" id="SUZ90172.1"/>
    </source>
</evidence>
<dbReference type="Gene3D" id="1.10.2020.10">
    <property type="entry name" value="uronate isomerase, domain 2, chain A"/>
    <property type="match status" value="1"/>
</dbReference>
<sequence length="471" mass="54517">MNYLDMSFKSTKSFINENFLLQNKISKILYHDYAKSMPIIDYHNHLSPKIISDNKPFSNINSAWLDEDHYKWRVMRALGIDENEITGDAPEKLKFKRWAQAVPYTVRNPLFHWTHLELKRYFNINTLLQPSTADKIFYQTNELISKMEPVEMLKKFNVKTLCTTDDPADDLEFHIKLSKNEKSLKVLPGFRPDNVLNICDENYIEYINKLGSIDDTKIDSYESLLNSLSNRINFFHTNGCRISDHGLESLYSEQYSMLEIDKIFKNRLSGTIPNSKEDLQFKSCVLFDLCEIYFKKGWTQQFHLGAIRNNNISLLKKLGSGVGCDSIGDFTQAKAMSDFFNNLNSKGLLTNTIVYNLNPAMNEVFATMVGNFSSSKVSMQFGTAWWYLDQKDGMEKQINTLSNLGVLSNFIGMLTDSRSFLSFPRHEYFRRIICNMIGQDVKDGLLPNDTAFFGKMIQNICYSNAEKFFKF</sequence>
<evidence type="ECO:0000256" key="5">
    <source>
        <dbReference type="ARBA" id="ARBA00020555"/>
    </source>
</evidence>
<dbReference type="SUPFAM" id="SSF51556">
    <property type="entry name" value="Metallo-dependent hydrolases"/>
    <property type="match status" value="1"/>
</dbReference>
<dbReference type="PANTHER" id="PTHR30068:SF4">
    <property type="entry name" value="URONATE ISOMERASE"/>
    <property type="match status" value="1"/>
</dbReference>
<protein>
    <recommendedName>
        <fullName evidence="5">Uronate isomerase</fullName>
        <ecNumber evidence="4">5.3.1.12</ecNumber>
    </recommendedName>
</protein>
<accession>A0A381REG8</accession>
<evidence type="ECO:0000256" key="3">
    <source>
        <dbReference type="ARBA" id="ARBA00008397"/>
    </source>
</evidence>
<proteinExistence type="inferred from homology"/>